<sequence>MGIWLLSDQNMCAVVGTLGLAFPAVSGLFCCKINPSRICNVTVANLNQDAIVVASITNWTAPHHSCFMLVPAFAFRPLLHVLKGANQVCELMRWGPFRGTVTVQNSNFSN</sequence>
<proteinExistence type="predicted"/>
<reference evidence="1 2" key="1">
    <citation type="submission" date="2017-10" db="EMBL/GenBank/DDBJ databases">
        <title>Complete genome sequence of Paracoccus yeei TT13 isolated from human skin.</title>
        <authorList>
            <person name="Lee K."/>
            <person name="Lim J.Y."/>
            <person name="Hwang I."/>
        </authorList>
    </citation>
    <scope>NUCLEOTIDE SEQUENCE [LARGE SCALE GENOMIC DNA]</scope>
    <source>
        <strain evidence="1 2">TT13</strain>
    </source>
</reference>
<protein>
    <submittedName>
        <fullName evidence="1">Uncharacterized protein</fullName>
    </submittedName>
</protein>
<evidence type="ECO:0000313" key="1">
    <source>
        <dbReference type="EMBL" id="ATQ54592.1"/>
    </source>
</evidence>
<accession>A0A2D2BWD5</accession>
<gene>
    <name evidence="1" type="ORF">PYTT13_01405</name>
</gene>
<dbReference type="Proteomes" id="UP000229314">
    <property type="component" value="Chromosome"/>
</dbReference>
<organism evidence="1 2">
    <name type="scientific">Paracoccus yeei</name>
    <dbReference type="NCBI Taxonomy" id="147645"/>
    <lineage>
        <taxon>Bacteria</taxon>
        <taxon>Pseudomonadati</taxon>
        <taxon>Pseudomonadota</taxon>
        <taxon>Alphaproteobacteria</taxon>
        <taxon>Rhodobacterales</taxon>
        <taxon>Paracoccaceae</taxon>
        <taxon>Paracoccus</taxon>
    </lineage>
</organism>
<evidence type="ECO:0000313" key="2">
    <source>
        <dbReference type="Proteomes" id="UP000229314"/>
    </source>
</evidence>
<name>A0A2D2BWD5_9RHOB</name>
<dbReference type="AlphaFoldDB" id="A0A2D2BWD5"/>
<dbReference type="EMBL" id="CP024422">
    <property type="protein sequence ID" value="ATQ54592.1"/>
    <property type="molecule type" value="Genomic_DNA"/>
</dbReference>